<gene>
    <name evidence="15" type="ORF">GRS66_001962</name>
</gene>
<dbReference type="EMBL" id="CP048988">
    <property type="protein sequence ID" value="QID79677.1"/>
    <property type="molecule type" value="Genomic_DNA"/>
</dbReference>
<dbReference type="PANTHER" id="PTHR31201">
    <property type="entry name" value="OS01G0585100 PROTEIN"/>
    <property type="match status" value="1"/>
</dbReference>
<evidence type="ECO:0000256" key="4">
    <source>
        <dbReference type="ARBA" id="ARBA00022516"/>
    </source>
</evidence>
<keyword evidence="7 14" id="KW-1133">Transmembrane helix</keyword>
<evidence type="ECO:0000256" key="10">
    <source>
        <dbReference type="ARBA" id="ARBA00023209"/>
    </source>
</evidence>
<accession>A0A6C1DSX8</accession>
<dbReference type="Proteomes" id="UP000501346">
    <property type="component" value="Chromosome ScVII"/>
</dbReference>
<evidence type="ECO:0000256" key="14">
    <source>
        <dbReference type="SAM" id="Phobius"/>
    </source>
</evidence>
<dbReference type="PANTHER" id="PTHR31201:SF1">
    <property type="entry name" value="GLYCEROPHOSPHOCHOLINE ACYLTRANSFERASE 1"/>
    <property type="match status" value="1"/>
</dbReference>
<evidence type="ECO:0000256" key="8">
    <source>
        <dbReference type="ARBA" id="ARBA00023098"/>
    </source>
</evidence>
<keyword evidence="4" id="KW-0444">Lipid biosynthesis</keyword>
<evidence type="ECO:0000256" key="1">
    <source>
        <dbReference type="ARBA" id="ARBA00004141"/>
    </source>
</evidence>
<keyword evidence="11" id="KW-1208">Phospholipid metabolism</keyword>
<dbReference type="GO" id="GO:0006656">
    <property type="term" value="P:phosphatidylcholine biosynthetic process"/>
    <property type="evidence" value="ECO:0007669"/>
    <property type="project" value="TreeGrafter"/>
</dbReference>
<keyword evidence="6 14" id="KW-0812">Transmembrane</keyword>
<evidence type="ECO:0000256" key="2">
    <source>
        <dbReference type="ARBA" id="ARBA00006675"/>
    </source>
</evidence>
<dbReference type="Pfam" id="PF10998">
    <property type="entry name" value="DUF2838"/>
    <property type="match status" value="1"/>
</dbReference>
<reference evidence="15 16" key="1">
    <citation type="journal article" date="2019" name="BMC Genomics">
        <title>Chromosome level assembly and comparative genome analysis confirm lager-brewing yeasts originated from a single hybridization.</title>
        <authorList>
            <person name="Salazar A.N."/>
            <person name="Gorter de Vries A.R."/>
            <person name="van den Broek M."/>
            <person name="Brouwers N."/>
            <person name="de la Torre Cortes P."/>
            <person name="Kuijpers N.G.A."/>
            <person name="Daran J.G."/>
            <person name="Abeel T."/>
        </authorList>
    </citation>
    <scope>NUCLEOTIDE SEQUENCE [LARGE SCALE GENOMIC DNA]</scope>
    <source>
        <strain evidence="15 16">CBS 1483</strain>
    </source>
</reference>
<dbReference type="OrthoDB" id="406287at2759"/>
<protein>
    <recommendedName>
        <fullName evidence="3">Glycerophosphocholine acyltransferase 1</fullName>
    </recommendedName>
</protein>
<evidence type="ECO:0000256" key="7">
    <source>
        <dbReference type="ARBA" id="ARBA00022989"/>
    </source>
</evidence>
<evidence type="ECO:0000256" key="5">
    <source>
        <dbReference type="ARBA" id="ARBA00022679"/>
    </source>
</evidence>
<dbReference type="AlphaFoldDB" id="A0A6C1DSX8"/>
<keyword evidence="12" id="KW-0012">Acyltransferase</keyword>
<evidence type="ECO:0000256" key="12">
    <source>
        <dbReference type="ARBA" id="ARBA00023315"/>
    </source>
</evidence>
<evidence type="ECO:0000256" key="11">
    <source>
        <dbReference type="ARBA" id="ARBA00023264"/>
    </source>
</evidence>
<feature type="transmembrane region" description="Helical" evidence="14">
    <location>
        <begin position="164"/>
        <end position="183"/>
    </location>
</feature>
<evidence type="ECO:0000313" key="16">
    <source>
        <dbReference type="Proteomes" id="UP000501346"/>
    </source>
</evidence>
<sequence>MYKLDNNDIDDETNNSVSLTSLLEFLDPIASKVVSKYYHGSHLSKAEQKLRNFEGFRRRKPHHEHDSHHPHHLNRSRSFLQLEDFKVRALQRIRNLDKPLDSIFFKNSSRLEKAFYPFTLFNIFFIGFLMGRFPEWFHVYYTILFFVLMPIRFYTYYKTKNHYFLADFCYFVNMLCLLFIWIFPYSYSLFQSCFAFTFGTLCFAVITWRNSLVIHSIDKTTSCFIHIIPPCVMYVIYHGLPLEYKIERFPGAIIQSELDIKKNILWTSLYYLVWQSLYHYFITLKKSSKIKSGERMTSFEYLTTHQFKNFWAVKLRSPWPMIIYTLSQYFYQLFTMLLCGIWIRYKLAAALFLTIVFLWASHNGATYYIDHYGKNFEKEVDRLRLEVENLQQKLQPDSDAVISDASVNDKDYLNVNRDEDFDDSSSVSSKSD</sequence>
<organism evidence="15 16">
    <name type="scientific">Saccharomyces pastorianus</name>
    <name type="common">Lager yeast</name>
    <name type="synonym">Saccharomyces cerevisiae x Saccharomyces eubayanus</name>
    <dbReference type="NCBI Taxonomy" id="27292"/>
    <lineage>
        <taxon>Eukaryota</taxon>
        <taxon>Fungi</taxon>
        <taxon>Dikarya</taxon>
        <taxon>Ascomycota</taxon>
        <taxon>Saccharomycotina</taxon>
        <taxon>Saccharomycetes</taxon>
        <taxon>Saccharomycetales</taxon>
        <taxon>Saccharomycetaceae</taxon>
        <taxon>Saccharomyces</taxon>
    </lineage>
</organism>
<feature type="transmembrane region" description="Helical" evidence="14">
    <location>
        <begin position="139"/>
        <end position="157"/>
    </location>
</feature>
<feature type="transmembrane region" description="Helical" evidence="14">
    <location>
        <begin position="220"/>
        <end position="240"/>
    </location>
</feature>
<evidence type="ECO:0000256" key="13">
    <source>
        <dbReference type="SAM" id="MobiDB-lite"/>
    </source>
</evidence>
<proteinExistence type="inferred from homology"/>
<dbReference type="GO" id="GO:0016746">
    <property type="term" value="F:acyltransferase activity"/>
    <property type="evidence" value="ECO:0007669"/>
    <property type="project" value="UniProtKB-KW"/>
</dbReference>
<feature type="region of interest" description="Disordered" evidence="13">
    <location>
        <begin position="413"/>
        <end position="432"/>
    </location>
</feature>
<keyword evidence="9 14" id="KW-0472">Membrane</keyword>
<name>A0A6C1DSX8_SACPS</name>
<keyword evidence="5" id="KW-0808">Transferase</keyword>
<dbReference type="GO" id="GO:0016020">
    <property type="term" value="C:membrane"/>
    <property type="evidence" value="ECO:0007669"/>
    <property type="project" value="UniProtKB-SubCell"/>
</dbReference>
<comment type="similarity">
    <text evidence="2">Belongs to the GPC1 family.</text>
</comment>
<dbReference type="InterPro" id="IPR021261">
    <property type="entry name" value="GPCAT"/>
</dbReference>
<feature type="transmembrane region" description="Helical" evidence="14">
    <location>
        <begin position="321"/>
        <end position="343"/>
    </location>
</feature>
<evidence type="ECO:0000256" key="3">
    <source>
        <dbReference type="ARBA" id="ARBA00019082"/>
    </source>
</evidence>
<evidence type="ECO:0000256" key="6">
    <source>
        <dbReference type="ARBA" id="ARBA00022692"/>
    </source>
</evidence>
<keyword evidence="8" id="KW-0443">Lipid metabolism</keyword>
<feature type="transmembrane region" description="Helical" evidence="14">
    <location>
        <begin position="114"/>
        <end position="133"/>
    </location>
</feature>
<comment type="subcellular location">
    <subcellularLocation>
        <location evidence="1">Membrane</location>
        <topology evidence="1">Multi-pass membrane protein</topology>
    </subcellularLocation>
</comment>
<evidence type="ECO:0000256" key="9">
    <source>
        <dbReference type="ARBA" id="ARBA00023136"/>
    </source>
</evidence>
<feature type="transmembrane region" description="Helical" evidence="14">
    <location>
        <begin position="189"/>
        <end position="208"/>
    </location>
</feature>
<evidence type="ECO:0000313" key="15">
    <source>
        <dbReference type="EMBL" id="QID79677.1"/>
    </source>
</evidence>
<keyword evidence="16" id="KW-1185">Reference proteome</keyword>
<feature type="transmembrane region" description="Helical" evidence="14">
    <location>
        <begin position="349"/>
        <end position="369"/>
    </location>
</feature>
<keyword evidence="10" id="KW-0594">Phospholipid biosynthesis</keyword>